<protein>
    <submittedName>
        <fullName evidence="2">Uncharacterized protein</fullName>
    </submittedName>
</protein>
<proteinExistence type="predicted"/>
<sequence length="52" mass="6029">MPETMPLVRGTHRLASFLRRRQYCHPGHQHLHHNGHQADDQHGAKQSYYIGG</sequence>
<evidence type="ECO:0000256" key="1">
    <source>
        <dbReference type="SAM" id="MobiDB-lite"/>
    </source>
</evidence>
<gene>
    <name evidence="2" type="ORF">NCTC13635_07570</name>
</gene>
<evidence type="ECO:0000313" key="3">
    <source>
        <dbReference type="Proteomes" id="UP000282433"/>
    </source>
</evidence>
<evidence type="ECO:0000313" key="2">
    <source>
        <dbReference type="EMBL" id="VEB08463.1"/>
    </source>
</evidence>
<accession>A0A447S8S8</accession>
<dbReference type="AlphaFoldDB" id="A0A447S8S8"/>
<organism evidence="2 3">
    <name type="scientific">Klebsiella pneumoniae</name>
    <dbReference type="NCBI Taxonomy" id="573"/>
    <lineage>
        <taxon>Bacteria</taxon>
        <taxon>Pseudomonadati</taxon>
        <taxon>Pseudomonadota</taxon>
        <taxon>Gammaproteobacteria</taxon>
        <taxon>Enterobacterales</taxon>
        <taxon>Enterobacteriaceae</taxon>
        <taxon>Klebsiella/Raoultella group</taxon>
        <taxon>Klebsiella</taxon>
        <taxon>Klebsiella pneumoniae complex</taxon>
    </lineage>
</organism>
<feature type="region of interest" description="Disordered" evidence="1">
    <location>
        <begin position="27"/>
        <end position="52"/>
    </location>
</feature>
<dbReference type="Proteomes" id="UP000282433">
    <property type="component" value="Chromosome"/>
</dbReference>
<reference evidence="2 3" key="1">
    <citation type="submission" date="2018-12" db="EMBL/GenBank/DDBJ databases">
        <authorList>
            <consortium name="Pathogen Informatics"/>
        </authorList>
    </citation>
    <scope>NUCLEOTIDE SEQUENCE [LARGE SCALE GENOMIC DNA]</scope>
    <source>
        <strain evidence="2 3">NCTC13635</strain>
    </source>
</reference>
<dbReference type="EMBL" id="LR134162">
    <property type="protein sequence ID" value="VEB08463.1"/>
    <property type="molecule type" value="Genomic_DNA"/>
</dbReference>
<name>A0A447S8S8_KLEPN</name>